<sequence>MSEGYSAGAGPAGDRFATTGRVDALALPLDHEDVPDTQRVSGTPRTGLAELGSFGGSEVGVWEMTPGTMSDVESDELFVVIAGRATVEFVATGDILAIGPGDVVRLTAGDETVWTVTETLRKVWLA</sequence>
<name>A0A7W4UV80_LEIAQ</name>
<evidence type="ECO:0000259" key="1">
    <source>
        <dbReference type="Pfam" id="PF05899"/>
    </source>
</evidence>
<proteinExistence type="predicted"/>
<keyword evidence="3" id="KW-1185">Reference proteome</keyword>
<dbReference type="SUPFAM" id="SSF51182">
    <property type="entry name" value="RmlC-like cupins"/>
    <property type="match status" value="1"/>
</dbReference>
<accession>A0A7W4UV80</accession>
<reference evidence="2 3" key="1">
    <citation type="submission" date="2020-08" db="EMBL/GenBank/DDBJ databases">
        <title>Sequencing the genomes of 1000 actinobacteria strains.</title>
        <authorList>
            <person name="Klenk H.-P."/>
        </authorList>
    </citation>
    <scope>NUCLEOTIDE SEQUENCE [LARGE SCALE GENOMIC DNA]</scope>
    <source>
        <strain evidence="2 3">DSM 20146</strain>
    </source>
</reference>
<organism evidence="2 3">
    <name type="scientific">Leifsonia aquatica</name>
    <name type="common">Corynebacterium aquaticum</name>
    <dbReference type="NCBI Taxonomy" id="144185"/>
    <lineage>
        <taxon>Bacteria</taxon>
        <taxon>Bacillati</taxon>
        <taxon>Actinomycetota</taxon>
        <taxon>Actinomycetes</taxon>
        <taxon>Micrococcales</taxon>
        <taxon>Microbacteriaceae</taxon>
        <taxon>Leifsonia</taxon>
    </lineage>
</organism>
<evidence type="ECO:0000313" key="3">
    <source>
        <dbReference type="Proteomes" id="UP000538196"/>
    </source>
</evidence>
<dbReference type="InterPro" id="IPR008579">
    <property type="entry name" value="UGlyAH_Cupin_dom"/>
</dbReference>
<dbReference type="InterPro" id="IPR014710">
    <property type="entry name" value="RmlC-like_jellyroll"/>
</dbReference>
<dbReference type="Pfam" id="PF05899">
    <property type="entry name" value="Cupin_3"/>
    <property type="match status" value="1"/>
</dbReference>
<dbReference type="AlphaFoldDB" id="A0A7W4UV80"/>
<dbReference type="PANTHER" id="PTHR40943">
    <property type="entry name" value="CYTOPLASMIC PROTEIN-RELATED"/>
    <property type="match status" value="1"/>
</dbReference>
<gene>
    <name evidence="2" type="ORF">FHX33_001666</name>
</gene>
<dbReference type="InterPro" id="IPR011051">
    <property type="entry name" value="RmlC_Cupin_sf"/>
</dbReference>
<protein>
    <recommendedName>
        <fullName evidence="1">(S)-ureidoglycine aminohydrolase cupin domain-containing protein</fullName>
    </recommendedName>
</protein>
<dbReference type="Gene3D" id="2.60.120.10">
    <property type="entry name" value="Jelly Rolls"/>
    <property type="match status" value="1"/>
</dbReference>
<dbReference type="Proteomes" id="UP000538196">
    <property type="component" value="Unassembled WGS sequence"/>
</dbReference>
<feature type="domain" description="(S)-ureidoglycine aminohydrolase cupin" evidence="1">
    <location>
        <begin position="55"/>
        <end position="123"/>
    </location>
</feature>
<comment type="caution">
    <text evidence="2">The sequence shown here is derived from an EMBL/GenBank/DDBJ whole genome shotgun (WGS) entry which is preliminary data.</text>
</comment>
<dbReference type="PANTHER" id="PTHR40943:SF1">
    <property type="entry name" value="CYTOPLASMIC PROTEIN"/>
    <property type="match status" value="1"/>
</dbReference>
<dbReference type="RefSeq" id="WP_021765018.1">
    <property type="nucleotide sequence ID" value="NZ_JACHVP010000001.1"/>
</dbReference>
<evidence type="ECO:0000313" key="2">
    <source>
        <dbReference type="EMBL" id="MBB2966934.1"/>
    </source>
</evidence>
<dbReference type="EMBL" id="JACHVP010000001">
    <property type="protein sequence ID" value="MBB2966934.1"/>
    <property type="molecule type" value="Genomic_DNA"/>
</dbReference>